<dbReference type="EMBL" id="ML208333">
    <property type="protein sequence ID" value="TFK69270.1"/>
    <property type="molecule type" value="Genomic_DNA"/>
</dbReference>
<reference evidence="1 2" key="1">
    <citation type="journal article" date="2019" name="Nat. Ecol. Evol.">
        <title>Megaphylogeny resolves global patterns of mushroom evolution.</title>
        <authorList>
            <person name="Varga T."/>
            <person name="Krizsan K."/>
            <person name="Foldi C."/>
            <person name="Dima B."/>
            <person name="Sanchez-Garcia M."/>
            <person name="Sanchez-Ramirez S."/>
            <person name="Szollosi G.J."/>
            <person name="Szarkandi J.G."/>
            <person name="Papp V."/>
            <person name="Albert L."/>
            <person name="Andreopoulos W."/>
            <person name="Angelini C."/>
            <person name="Antonin V."/>
            <person name="Barry K.W."/>
            <person name="Bougher N.L."/>
            <person name="Buchanan P."/>
            <person name="Buyck B."/>
            <person name="Bense V."/>
            <person name="Catcheside P."/>
            <person name="Chovatia M."/>
            <person name="Cooper J."/>
            <person name="Damon W."/>
            <person name="Desjardin D."/>
            <person name="Finy P."/>
            <person name="Geml J."/>
            <person name="Haridas S."/>
            <person name="Hughes K."/>
            <person name="Justo A."/>
            <person name="Karasinski D."/>
            <person name="Kautmanova I."/>
            <person name="Kiss B."/>
            <person name="Kocsube S."/>
            <person name="Kotiranta H."/>
            <person name="LaButti K.M."/>
            <person name="Lechner B.E."/>
            <person name="Liimatainen K."/>
            <person name="Lipzen A."/>
            <person name="Lukacs Z."/>
            <person name="Mihaltcheva S."/>
            <person name="Morgado L.N."/>
            <person name="Niskanen T."/>
            <person name="Noordeloos M.E."/>
            <person name="Ohm R.A."/>
            <person name="Ortiz-Santana B."/>
            <person name="Ovrebo C."/>
            <person name="Racz N."/>
            <person name="Riley R."/>
            <person name="Savchenko A."/>
            <person name="Shiryaev A."/>
            <person name="Soop K."/>
            <person name="Spirin V."/>
            <person name="Szebenyi C."/>
            <person name="Tomsovsky M."/>
            <person name="Tulloss R.E."/>
            <person name="Uehling J."/>
            <person name="Grigoriev I.V."/>
            <person name="Vagvolgyi C."/>
            <person name="Papp T."/>
            <person name="Martin F.M."/>
            <person name="Miettinen O."/>
            <person name="Hibbett D.S."/>
            <person name="Nagy L.G."/>
        </authorList>
    </citation>
    <scope>NUCLEOTIDE SEQUENCE [LARGE SCALE GENOMIC DNA]</scope>
    <source>
        <strain evidence="1 2">NL-1719</strain>
    </source>
</reference>
<evidence type="ECO:0000313" key="1">
    <source>
        <dbReference type="EMBL" id="TFK69270.1"/>
    </source>
</evidence>
<proteinExistence type="predicted"/>
<organism evidence="1 2">
    <name type="scientific">Pluteus cervinus</name>
    <dbReference type="NCBI Taxonomy" id="181527"/>
    <lineage>
        <taxon>Eukaryota</taxon>
        <taxon>Fungi</taxon>
        <taxon>Dikarya</taxon>
        <taxon>Basidiomycota</taxon>
        <taxon>Agaricomycotina</taxon>
        <taxon>Agaricomycetes</taxon>
        <taxon>Agaricomycetidae</taxon>
        <taxon>Agaricales</taxon>
        <taxon>Pluteineae</taxon>
        <taxon>Pluteaceae</taxon>
        <taxon>Pluteus</taxon>
    </lineage>
</organism>
<dbReference type="Proteomes" id="UP000308600">
    <property type="component" value="Unassembled WGS sequence"/>
</dbReference>
<protein>
    <submittedName>
        <fullName evidence="1">Uncharacterized protein</fullName>
    </submittedName>
</protein>
<name>A0ACD3AU55_9AGAR</name>
<sequence>MAYDTVVPSEPNPAVDGDEPEYIRPGLVPDQTKNHERTGVTHLVHVWFAQGHPVSDYMVRSCKGAGAVKRYYHQSQALARSIGYKFSVSFPHYHTLYSNAFKKGAFYHEDPGPFLGRAIVWKLQVGVHVDGQDEGPTAIFNSGDYEGGDLYLPDLKLKLAYRPGDVVILMSGCLYHAVSEWKPTHATPGQTLTPGRVGNVFFFPHASYEALSRCEADSIHYVL</sequence>
<keyword evidence="2" id="KW-1185">Reference proteome</keyword>
<evidence type="ECO:0000313" key="2">
    <source>
        <dbReference type="Proteomes" id="UP000308600"/>
    </source>
</evidence>
<accession>A0ACD3AU55</accession>
<gene>
    <name evidence="1" type="ORF">BDN72DRAFT_768154</name>
</gene>